<proteinExistence type="predicted"/>
<protein>
    <submittedName>
        <fullName evidence="1">Tryptophan 2 3-dioxygenase (Vermilion)-like protein</fullName>
    </submittedName>
</protein>
<reference evidence="1 2" key="1">
    <citation type="submission" date="2013-08" db="EMBL/GenBank/DDBJ databases">
        <authorList>
            <person name="Huang J."/>
            <person name="Wang G."/>
        </authorList>
    </citation>
    <scope>NUCLEOTIDE SEQUENCE [LARGE SCALE GENOMIC DNA]</scope>
    <source>
        <strain evidence="1 2">BH030004</strain>
    </source>
</reference>
<dbReference type="Pfam" id="PF03301">
    <property type="entry name" value="Trp_dioxygenase"/>
    <property type="match status" value="1"/>
</dbReference>
<dbReference type="STRING" id="1385511.GCA_000425225_03916"/>
<dbReference type="GO" id="GO:0019442">
    <property type="term" value="P:L-tryptophan catabolic process to acetyl-CoA"/>
    <property type="evidence" value="ECO:0007669"/>
    <property type="project" value="TreeGrafter"/>
</dbReference>
<evidence type="ECO:0000313" key="2">
    <source>
        <dbReference type="Proteomes" id="UP000030403"/>
    </source>
</evidence>
<gene>
    <name evidence="1" type="ORF">N783_19030</name>
</gene>
<name>A0A0A5FZ54_9BACI</name>
<dbReference type="GO" id="GO:0004833">
    <property type="term" value="F:L-tryptophan 2,3-dioxygenase activity"/>
    <property type="evidence" value="ECO:0007669"/>
    <property type="project" value="InterPro"/>
</dbReference>
<keyword evidence="2" id="KW-1185">Reference proteome</keyword>
<dbReference type="GO" id="GO:0019441">
    <property type="term" value="P:L-tryptophan catabolic process to kynurenine"/>
    <property type="evidence" value="ECO:0007669"/>
    <property type="project" value="InterPro"/>
</dbReference>
<sequence>MDYSKGKTLTDYEKYIRTEELLSLQKSGDELACNDELTFQMIHQIAELHFKLMIQYIHLADGCMKKNDVHEAAQQIDRVNMHLDHLPNVFDMVKVISPRDYHTIRLALGQGSGQDSPGFNEVLRLGPTLWEPFKALLDKRGLTPLDVHKEPGEHEQLFRLMQGLIRFDENFQSFRHHHIQLVRRMIGLNTQSLKGIPAQALERGVKYEFYPELWQAICDLTDWTGSSYDTKPLE</sequence>
<dbReference type="PANTHER" id="PTHR10138">
    <property type="entry name" value="TRYPTOPHAN 2,3-DIOXYGENASE"/>
    <property type="match status" value="1"/>
</dbReference>
<dbReference type="SUPFAM" id="SSF140959">
    <property type="entry name" value="Indolic compounds 2,3-dioxygenase-like"/>
    <property type="match status" value="1"/>
</dbReference>
<dbReference type="PANTHER" id="PTHR10138:SF0">
    <property type="entry name" value="TRYPTOPHAN 2,3-DIOXYGENASE"/>
    <property type="match status" value="1"/>
</dbReference>
<dbReference type="AlphaFoldDB" id="A0A0A5FZ54"/>
<dbReference type="InterPro" id="IPR037217">
    <property type="entry name" value="Trp/Indoleamine_2_3_dOase-like"/>
</dbReference>
<dbReference type="InterPro" id="IPR004981">
    <property type="entry name" value="Trp_2_3_dOase"/>
</dbReference>
<accession>A0A0A5FZ54</accession>
<dbReference type="eggNOG" id="COG3483">
    <property type="taxonomic scope" value="Bacteria"/>
</dbReference>
<dbReference type="Gene3D" id="1.20.58.480">
    <property type="match status" value="2"/>
</dbReference>
<dbReference type="RefSeq" id="WP_411431078.1">
    <property type="nucleotide sequence ID" value="NZ_AULJ01000062.1"/>
</dbReference>
<evidence type="ECO:0000313" key="1">
    <source>
        <dbReference type="EMBL" id="KGX84118.1"/>
    </source>
</evidence>
<dbReference type="GO" id="GO:0046872">
    <property type="term" value="F:metal ion binding"/>
    <property type="evidence" value="ECO:0007669"/>
    <property type="project" value="InterPro"/>
</dbReference>
<dbReference type="GO" id="GO:0020037">
    <property type="term" value="F:heme binding"/>
    <property type="evidence" value="ECO:0007669"/>
    <property type="project" value="InterPro"/>
</dbReference>
<comment type="caution">
    <text evidence="1">The sequence shown here is derived from an EMBL/GenBank/DDBJ whole genome shotgun (WGS) entry which is preliminary data.</text>
</comment>
<organism evidence="1 2">
    <name type="scientific">Pontibacillus marinus BH030004 = DSM 16465</name>
    <dbReference type="NCBI Taxonomy" id="1385511"/>
    <lineage>
        <taxon>Bacteria</taxon>
        <taxon>Bacillati</taxon>
        <taxon>Bacillota</taxon>
        <taxon>Bacilli</taxon>
        <taxon>Bacillales</taxon>
        <taxon>Bacillaceae</taxon>
        <taxon>Pontibacillus</taxon>
    </lineage>
</organism>
<keyword evidence="1" id="KW-0560">Oxidoreductase</keyword>
<dbReference type="Proteomes" id="UP000030403">
    <property type="component" value="Unassembled WGS sequence"/>
</dbReference>
<keyword evidence="1" id="KW-0223">Dioxygenase</keyword>
<dbReference type="EMBL" id="AVPF01000066">
    <property type="protein sequence ID" value="KGX84118.1"/>
    <property type="molecule type" value="Genomic_DNA"/>
</dbReference>